<protein>
    <submittedName>
        <fullName evidence="1">Uncharacterized protein</fullName>
    </submittedName>
</protein>
<accession>A0ACC0UYF0</accession>
<proteinExistence type="predicted"/>
<comment type="caution">
    <text evidence="1">The sequence shown here is derived from an EMBL/GenBank/DDBJ whole genome shotgun (WGS) entry which is preliminary data.</text>
</comment>
<dbReference type="EMBL" id="CM047944">
    <property type="protein sequence ID" value="KAI9899158.1"/>
    <property type="molecule type" value="Genomic_DNA"/>
</dbReference>
<gene>
    <name evidence="1" type="ORF">N3K66_005619</name>
</gene>
<sequence length="581" mass="62831">MASSKMAWSKSTRIKVMITIDTAFFLLELIAGFLAHSLALTADAFHMLNDIISLVIGLWAVVAAQKATTDEFTFGWVRAEILGAFFNAVFLIALCVSIILEAITRFVEPPKIENPKLILIVGCAGLFSNLVGFVVLGGHGHGHGGHDHEHDHGHGHDHSHGHEHVHSHTHDEEQGVAVRNIHTDTADETGHFGGLLPEATTQGAHESSDGGRRIKFSEDKASSKGSRVSSQIRGRDRRRSSKSGHSRLTSIEDMSIHPASFRQDIITASLAKDNAGDYSDTASDEGTSYQYDRDEATEDSPLLKDRSGANNGTLAPPKATNASGKRPRRDSSVHNGHNHTLPNKPKKGGHGHSHDDMGMNAMVLHVIGDALGNLGVIITALIVWLTEWPGKDYADPAVSLFITAIILKTSIPLTRATARVLLQATPDHIDIQDIREDIEALPGVVSCHHIHVWQLSDTKVVASMHLQVSFPIDSHSGEKYMQLARRARRCLHAFGIHSATIQPEFCLDHERRHERHAAGLGLDGASSSLDKANPDLCLLECIDDCDGPGCCKGLVSSQGSSTRRASESSHSGHGSPHGHAH</sequence>
<evidence type="ECO:0000313" key="2">
    <source>
        <dbReference type="Proteomes" id="UP001163324"/>
    </source>
</evidence>
<organism evidence="1 2">
    <name type="scientific">Trichothecium roseum</name>
    <dbReference type="NCBI Taxonomy" id="47278"/>
    <lineage>
        <taxon>Eukaryota</taxon>
        <taxon>Fungi</taxon>
        <taxon>Dikarya</taxon>
        <taxon>Ascomycota</taxon>
        <taxon>Pezizomycotina</taxon>
        <taxon>Sordariomycetes</taxon>
        <taxon>Hypocreomycetidae</taxon>
        <taxon>Hypocreales</taxon>
        <taxon>Hypocreales incertae sedis</taxon>
        <taxon>Trichothecium</taxon>
    </lineage>
</organism>
<keyword evidence="2" id="KW-1185">Reference proteome</keyword>
<reference evidence="1" key="1">
    <citation type="submission" date="2022-10" db="EMBL/GenBank/DDBJ databases">
        <title>Complete Genome of Trichothecium roseum strain YXFP-22015, a Plant Pathogen Isolated from Citrus.</title>
        <authorList>
            <person name="Wang Y."/>
            <person name="Zhu L."/>
        </authorList>
    </citation>
    <scope>NUCLEOTIDE SEQUENCE</scope>
    <source>
        <strain evidence="1">YXFP-22015</strain>
    </source>
</reference>
<evidence type="ECO:0000313" key="1">
    <source>
        <dbReference type="EMBL" id="KAI9899158.1"/>
    </source>
</evidence>
<name>A0ACC0UYF0_9HYPO</name>
<dbReference type="Proteomes" id="UP001163324">
    <property type="component" value="Chromosome 5"/>
</dbReference>